<evidence type="ECO:0000313" key="12">
    <source>
        <dbReference type="Proteomes" id="UP001501521"/>
    </source>
</evidence>
<dbReference type="HAMAP" id="MF_00161">
    <property type="entry name" value="LspA"/>
    <property type="match status" value="1"/>
</dbReference>
<evidence type="ECO:0000256" key="2">
    <source>
        <dbReference type="ARBA" id="ARBA00022475"/>
    </source>
</evidence>
<feature type="transmembrane region" description="Helical" evidence="9">
    <location>
        <begin position="98"/>
        <end position="116"/>
    </location>
</feature>
<keyword evidence="3 9" id="KW-0645">Protease</keyword>
<feature type="transmembrane region" description="Helical" evidence="9">
    <location>
        <begin position="65"/>
        <end position="91"/>
    </location>
</feature>
<protein>
    <recommendedName>
        <fullName evidence="9">Lipoprotein signal peptidase</fullName>
        <ecNumber evidence="9">3.4.23.36</ecNumber>
    </recommendedName>
    <alternativeName>
        <fullName evidence="9">Prolipoprotein signal peptidase</fullName>
    </alternativeName>
    <alternativeName>
        <fullName evidence="9">Signal peptidase II</fullName>
        <shortName evidence="9">SPase II</shortName>
    </alternativeName>
</protein>
<feature type="active site" evidence="9">
    <location>
        <position position="146"/>
    </location>
</feature>
<feature type="transmembrane region" description="Helical" evidence="9">
    <location>
        <begin position="141"/>
        <end position="163"/>
    </location>
</feature>
<evidence type="ECO:0000256" key="4">
    <source>
        <dbReference type="ARBA" id="ARBA00022692"/>
    </source>
</evidence>
<evidence type="ECO:0000256" key="9">
    <source>
        <dbReference type="HAMAP-Rule" id="MF_00161"/>
    </source>
</evidence>
<dbReference type="Pfam" id="PF01252">
    <property type="entry name" value="Peptidase_A8"/>
    <property type="match status" value="1"/>
</dbReference>
<comment type="similarity">
    <text evidence="1 9 10">Belongs to the peptidase A8 family.</text>
</comment>
<comment type="catalytic activity">
    <reaction evidence="9">
        <text>Release of signal peptides from bacterial membrane prolipoproteins. Hydrolyzes -Xaa-Yaa-Zaa-|-(S,diacylglyceryl)Cys-, in which Xaa is hydrophobic (preferably Leu), and Yaa (Ala or Ser) and Zaa (Gly or Ala) have small, neutral side chains.</text>
        <dbReference type="EC" id="3.4.23.36"/>
    </reaction>
</comment>
<evidence type="ECO:0000256" key="7">
    <source>
        <dbReference type="ARBA" id="ARBA00022989"/>
    </source>
</evidence>
<sequence>MQAARGTALNKQRWGVGLLAGGLGVTMLAVDQLVKIASVTYLTPGQRVPIVGDLLSLNLIRNPGAAFGMGSGVTIVFTVFAMLATLGCLYALTRITRLWHAVAVGLLLGGITGNLVDRITQPPAALHGHVIDMFQVPNFAIFNWADVCITLAAGLIIVAGFLAEARERKLEKAAA</sequence>
<comment type="caution">
    <text evidence="11">The sequence shown here is derived from an EMBL/GenBank/DDBJ whole genome shotgun (WGS) entry which is preliminary data.</text>
</comment>
<comment type="function">
    <text evidence="9">This protein specifically catalyzes the removal of signal peptides from prolipoproteins.</text>
</comment>
<organism evidence="11 12">
    <name type="scientific">Tessaracoccus lubricantis</name>
    <dbReference type="NCBI Taxonomy" id="545543"/>
    <lineage>
        <taxon>Bacteria</taxon>
        <taxon>Bacillati</taxon>
        <taxon>Actinomycetota</taxon>
        <taxon>Actinomycetes</taxon>
        <taxon>Propionibacteriales</taxon>
        <taxon>Propionibacteriaceae</taxon>
        <taxon>Tessaracoccus</taxon>
    </lineage>
</organism>
<dbReference type="NCBIfam" id="TIGR00077">
    <property type="entry name" value="lspA"/>
    <property type="match status" value="1"/>
</dbReference>
<dbReference type="Proteomes" id="UP001501521">
    <property type="component" value="Unassembled WGS sequence"/>
</dbReference>
<proteinExistence type="inferred from homology"/>
<dbReference type="EMBL" id="BAABLV010000036">
    <property type="protein sequence ID" value="GAA4903567.1"/>
    <property type="molecule type" value="Genomic_DNA"/>
</dbReference>
<dbReference type="RefSeq" id="WP_345583004.1">
    <property type="nucleotide sequence ID" value="NZ_BAABLV010000036.1"/>
</dbReference>
<comment type="pathway">
    <text evidence="9">Protein modification; lipoprotein biosynthesis (signal peptide cleavage).</text>
</comment>
<keyword evidence="2 9" id="KW-1003">Cell membrane</keyword>
<feature type="transmembrane region" description="Helical" evidence="9">
    <location>
        <begin position="12"/>
        <end position="30"/>
    </location>
</feature>
<keyword evidence="6 9" id="KW-0378">Hydrolase</keyword>
<keyword evidence="7 9" id="KW-1133">Transmembrane helix</keyword>
<keyword evidence="12" id="KW-1185">Reference proteome</keyword>
<accession>A0ABP9FHZ7</accession>
<evidence type="ECO:0000256" key="5">
    <source>
        <dbReference type="ARBA" id="ARBA00022750"/>
    </source>
</evidence>
<evidence type="ECO:0000256" key="1">
    <source>
        <dbReference type="ARBA" id="ARBA00006139"/>
    </source>
</evidence>
<evidence type="ECO:0000256" key="10">
    <source>
        <dbReference type="RuleBase" id="RU004181"/>
    </source>
</evidence>
<dbReference type="EC" id="3.4.23.36" evidence="9"/>
<dbReference type="PANTHER" id="PTHR33695">
    <property type="entry name" value="LIPOPROTEIN SIGNAL PEPTIDASE"/>
    <property type="match status" value="1"/>
</dbReference>
<dbReference type="PRINTS" id="PR00781">
    <property type="entry name" value="LIPOSIGPTASE"/>
</dbReference>
<dbReference type="InterPro" id="IPR001872">
    <property type="entry name" value="Peptidase_A8"/>
</dbReference>
<reference evidence="12" key="1">
    <citation type="journal article" date="2019" name="Int. J. Syst. Evol. Microbiol.">
        <title>The Global Catalogue of Microorganisms (GCM) 10K type strain sequencing project: providing services to taxonomists for standard genome sequencing and annotation.</title>
        <authorList>
            <consortium name="The Broad Institute Genomics Platform"/>
            <consortium name="The Broad Institute Genome Sequencing Center for Infectious Disease"/>
            <person name="Wu L."/>
            <person name="Ma J."/>
        </authorList>
    </citation>
    <scope>NUCLEOTIDE SEQUENCE [LARGE SCALE GENOMIC DNA]</scope>
    <source>
        <strain evidence="12">JCM 19125</strain>
    </source>
</reference>
<evidence type="ECO:0000256" key="6">
    <source>
        <dbReference type="ARBA" id="ARBA00022801"/>
    </source>
</evidence>
<evidence type="ECO:0000256" key="8">
    <source>
        <dbReference type="ARBA" id="ARBA00023136"/>
    </source>
</evidence>
<comment type="subcellular location">
    <subcellularLocation>
        <location evidence="9">Cell membrane</location>
        <topology evidence="9">Multi-pass membrane protein</topology>
    </subcellularLocation>
</comment>
<name>A0ABP9FHZ7_9ACTN</name>
<feature type="active site" evidence="9">
    <location>
        <position position="132"/>
    </location>
</feature>
<keyword evidence="5 9" id="KW-0064">Aspartyl protease</keyword>
<gene>
    <name evidence="9" type="primary">lspA</name>
    <name evidence="11" type="ORF">GCM10025789_23160</name>
</gene>
<keyword evidence="8 9" id="KW-0472">Membrane</keyword>
<evidence type="ECO:0000313" key="11">
    <source>
        <dbReference type="EMBL" id="GAA4903567.1"/>
    </source>
</evidence>
<dbReference type="PANTHER" id="PTHR33695:SF1">
    <property type="entry name" value="LIPOPROTEIN SIGNAL PEPTIDASE"/>
    <property type="match status" value="1"/>
</dbReference>
<evidence type="ECO:0000256" key="3">
    <source>
        <dbReference type="ARBA" id="ARBA00022670"/>
    </source>
</evidence>
<keyword evidence="4 9" id="KW-0812">Transmembrane</keyword>